<evidence type="ECO:0000256" key="4">
    <source>
        <dbReference type="ARBA" id="ARBA00022989"/>
    </source>
</evidence>
<dbReference type="InterPro" id="IPR037272">
    <property type="entry name" value="SNS_sf"/>
</dbReference>
<organism evidence="9 10">
    <name type="scientific">Pan troglodytes</name>
    <name type="common">Chimpanzee</name>
    <dbReference type="NCBI Taxonomy" id="9598"/>
    <lineage>
        <taxon>Eukaryota</taxon>
        <taxon>Metazoa</taxon>
        <taxon>Chordata</taxon>
        <taxon>Craniata</taxon>
        <taxon>Vertebrata</taxon>
        <taxon>Euteleostomi</taxon>
        <taxon>Mammalia</taxon>
        <taxon>Eutheria</taxon>
        <taxon>Euarchontoglires</taxon>
        <taxon>Primates</taxon>
        <taxon>Haplorrhini</taxon>
        <taxon>Catarrhini</taxon>
        <taxon>Hominidae</taxon>
        <taxon>Pan</taxon>
    </lineage>
</organism>
<feature type="transmembrane region" description="Helical" evidence="7">
    <location>
        <begin position="45"/>
        <end position="66"/>
    </location>
</feature>
<keyword evidence="6" id="KW-0479">Metal-binding</keyword>
<keyword evidence="2" id="KW-0813">Transport</keyword>
<keyword evidence="6" id="KW-0915">Sodium</keyword>
<keyword evidence="4 7" id="KW-1133">Transmembrane helix</keyword>
<feature type="binding site" evidence="6">
    <location>
        <position position="17"/>
    </location>
    <ligand>
        <name>Na(+)</name>
        <dbReference type="ChEBI" id="CHEBI:29101"/>
        <label>1</label>
    </ligand>
</feature>
<feature type="binding site" evidence="6">
    <location>
        <position position="14"/>
    </location>
    <ligand>
        <name>Na(+)</name>
        <dbReference type="ChEBI" id="CHEBI:29101"/>
        <label>1</label>
    </ligand>
</feature>
<evidence type="ECO:0000256" key="2">
    <source>
        <dbReference type="ARBA" id="ARBA00022448"/>
    </source>
</evidence>
<sequence>TFFAIIFFLMLITLGLDSTFAGLEGVITAVLDEFPHIWAKRREWFVLAVVITCFFGSLVTLTFASLSSAGT</sequence>
<evidence type="ECO:0000256" key="5">
    <source>
        <dbReference type="ARBA" id="ARBA00023136"/>
    </source>
</evidence>
<name>A0A2J8LIP1_PANTR</name>
<dbReference type="PANTHER" id="PTHR11616">
    <property type="entry name" value="SODIUM/CHLORIDE DEPENDENT TRANSPORTER"/>
    <property type="match status" value="1"/>
</dbReference>
<gene>
    <name evidence="9" type="ORF">CK820_G0028526</name>
</gene>
<dbReference type="GO" id="GO:0046872">
    <property type="term" value="F:metal ion binding"/>
    <property type="evidence" value="ECO:0007669"/>
    <property type="project" value="UniProtKB-KW"/>
</dbReference>
<feature type="signal peptide" evidence="8">
    <location>
        <begin position="1"/>
        <end position="21"/>
    </location>
</feature>
<feature type="non-terminal residue" evidence="9">
    <location>
        <position position="1"/>
    </location>
</feature>
<feature type="binding site" evidence="6">
    <location>
        <position position="18"/>
    </location>
    <ligand>
        <name>Na(+)</name>
        <dbReference type="ChEBI" id="CHEBI:29101"/>
        <label>1</label>
    </ligand>
</feature>
<dbReference type="AlphaFoldDB" id="A0A2J8LIP1"/>
<keyword evidence="5 7" id="KW-0472">Membrane</keyword>
<evidence type="ECO:0000313" key="9">
    <source>
        <dbReference type="EMBL" id="PNI47132.1"/>
    </source>
</evidence>
<dbReference type="GO" id="GO:0022857">
    <property type="term" value="F:transmembrane transporter activity"/>
    <property type="evidence" value="ECO:0007669"/>
    <property type="project" value="UniProtKB-ARBA"/>
</dbReference>
<evidence type="ECO:0000256" key="3">
    <source>
        <dbReference type="ARBA" id="ARBA00022692"/>
    </source>
</evidence>
<evidence type="ECO:0000256" key="1">
    <source>
        <dbReference type="ARBA" id="ARBA00004141"/>
    </source>
</evidence>
<dbReference type="GO" id="GO:0016020">
    <property type="term" value="C:membrane"/>
    <property type="evidence" value="ECO:0007669"/>
    <property type="project" value="UniProtKB-SubCell"/>
</dbReference>
<protein>
    <submittedName>
        <fullName evidence="9">SLC6A4 isoform 3</fullName>
    </submittedName>
</protein>
<comment type="caution">
    <text evidence="9">The sequence shown here is derived from an EMBL/GenBank/DDBJ whole genome shotgun (WGS) entry which is preliminary data.</text>
</comment>
<dbReference type="PROSITE" id="PS50267">
    <property type="entry name" value="NA_NEUROTRAN_SYMP_3"/>
    <property type="match status" value="1"/>
</dbReference>
<dbReference type="EMBL" id="NBAG03000289">
    <property type="protein sequence ID" value="PNI47132.1"/>
    <property type="molecule type" value="Genomic_DNA"/>
</dbReference>
<accession>A0A2J8LIP1</accession>
<dbReference type="Proteomes" id="UP000236370">
    <property type="component" value="Unassembled WGS sequence"/>
</dbReference>
<dbReference type="SUPFAM" id="SSF161070">
    <property type="entry name" value="SNF-like"/>
    <property type="match status" value="1"/>
</dbReference>
<evidence type="ECO:0000256" key="8">
    <source>
        <dbReference type="SAM" id="SignalP"/>
    </source>
</evidence>
<dbReference type="InterPro" id="IPR000175">
    <property type="entry name" value="Na/ntran_symport"/>
</dbReference>
<keyword evidence="8" id="KW-0732">Signal</keyword>
<evidence type="ECO:0000313" key="10">
    <source>
        <dbReference type="Proteomes" id="UP000236370"/>
    </source>
</evidence>
<keyword evidence="3 7" id="KW-0812">Transmembrane</keyword>
<dbReference type="Pfam" id="PF00209">
    <property type="entry name" value="SNF"/>
    <property type="match status" value="1"/>
</dbReference>
<proteinExistence type="predicted"/>
<reference evidence="9 10" key="1">
    <citation type="submission" date="2017-12" db="EMBL/GenBank/DDBJ databases">
        <title>High-resolution comparative analysis of great ape genomes.</title>
        <authorList>
            <person name="Pollen A."/>
            <person name="Hastie A."/>
            <person name="Hormozdiari F."/>
            <person name="Dougherty M."/>
            <person name="Liu R."/>
            <person name="Chaisson M."/>
            <person name="Hoppe E."/>
            <person name="Hill C."/>
            <person name="Pang A."/>
            <person name="Hillier L."/>
            <person name="Baker C."/>
            <person name="Armstrong J."/>
            <person name="Shendure J."/>
            <person name="Paten B."/>
            <person name="Wilson R."/>
            <person name="Chao H."/>
            <person name="Schneider V."/>
            <person name="Ventura M."/>
            <person name="Kronenberg Z."/>
            <person name="Murali S."/>
            <person name="Gordon D."/>
            <person name="Cantsilieris S."/>
            <person name="Munson K."/>
            <person name="Nelson B."/>
            <person name="Raja A."/>
            <person name="Underwood J."/>
            <person name="Diekhans M."/>
            <person name="Fiddes I."/>
            <person name="Haussler D."/>
            <person name="Eichler E."/>
        </authorList>
    </citation>
    <scope>NUCLEOTIDE SEQUENCE [LARGE SCALE GENOMIC DNA]</scope>
    <source>
        <strain evidence="9">Yerkes chimp pedigree #C0471</strain>
    </source>
</reference>
<evidence type="ECO:0000256" key="6">
    <source>
        <dbReference type="PIRSR" id="PIRSR600175-1"/>
    </source>
</evidence>
<dbReference type="PANTHER" id="PTHR11616:SF105">
    <property type="entry name" value="SODIUM-DEPENDENT SEROTONIN TRANSPORTER"/>
    <property type="match status" value="1"/>
</dbReference>
<feature type="chain" id="PRO_5014408145" evidence="8">
    <location>
        <begin position="22"/>
        <end position="71"/>
    </location>
</feature>
<comment type="subcellular location">
    <subcellularLocation>
        <location evidence="1">Membrane</location>
        <topology evidence="1">Multi-pass membrane protein</topology>
    </subcellularLocation>
</comment>
<evidence type="ECO:0000256" key="7">
    <source>
        <dbReference type="SAM" id="Phobius"/>
    </source>
</evidence>